<dbReference type="PANTHER" id="PTHR48098">
    <property type="entry name" value="ENTEROCHELIN ESTERASE-RELATED"/>
    <property type="match status" value="1"/>
</dbReference>
<evidence type="ECO:0000313" key="2">
    <source>
        <dbReference type="Proteomes" id="UP000824258"/>
    </source>
</evidence>
<dbReference type="SUPFAM" id="SSF53474">
    <property type="entry name" value="alpha/beta-Hydrolases"/>
    <property type="match status" value="1"/>
</dbReference>
<reference evidence="1" key="2">
    <citation type="journal article" date="2021" name="PeerJ">
        <title>Extensive microbial diversity within the chicken gut microbiome revealed by metagenomics and culture.</title>
        <authorList>
            <person name="Gilroy R."/>
            <person name="Ravi A."/>
            <person name="Getino M."/>
            <person name="Pursley I."/>
            <person name="Horton D.L."/>
            <person name="Alikhan N.F."/>
            <person name="Baker D."/>
            <person name="Gharbi K."/>
            <person name="Hall N."/>
            <person name="Watson M."/>
            <person name="Adriaenssens E.M."/>
            <person name="Foster-Nyarko E."/>
            <person name="Jarju S."/>
            <person name="Secka A."/>
            <person name="Antonio M."/>
            <person name="Oren A."/>
            <person name="Chaudhuri R.R."/>
            <person name="La Ragione R."/>
            <person name="Hildebrand F."/>
            <person name="Pallen M.J."/>
        </authorList>
    </citation>
    <scope>NUCLEOTIDE SEQUENCE</scope>
    <source>
        <strain evidence="1">ChiHjej9B8-7071</strain>
    </source>
</reference>
<accession>A0A9D1D6G8</accession>
<reference evidence="1" key="1">
    <citation type="submission" date="2020-10" db="EMBL/GenBank/DDBJ databases">
        <authorList>
            <person name="Gilroy R."/>
        </authorList>
    </citation>
    <scope>NUCLEOTIDE SEQUENCE</scope>
    <source>
        <strain evidence="1">ChiHjej9B8-7071</strain>
    </source>
</reference>
<organism evidence="1 2">
    <name type="scientific">Candidatus Avoscillospira stercoripullorum</name>
    <dbReference type="NCBI Taxonomy" id="2840709"/>
    <lineage>
        <taxon>Bacteria</taxon>
        <taxon>Bacillati</taxon>
        <taxon>Bacillota</taxon>
        <taxon>Clostridia</taxon>
        <taxon>Eubacteriales</taxon>
        <taxon>Oscillospiraceae</taxon>
        <taxon>Oscillospiraceae incertae sedis</taxon>
        <taxon>Candidatus Avoscillospira</taxon>
    </lineage>
</organism>
<dbReference type="GO" id="GO:0016747">
    <property type="term" value="F:acyltransferase activity, transferring groups other than amino-acyl groups"/>
    <property type="evidence" value="ECO:0007669"/>
    <property type="project" value="TreeGrafter"/>
</dbReference>
<dbReference type="AlphaFoldDB" id="A0A9D1D6G8"/>
<dbReference type="Gene3D" id="3.40.50.1820">
    <property type="entry name" value="alpha/beta hydrolase"/>
    <property type="match status" value="1"/>
</dbReference>
<gene>
    <name evidence="1" type="ORF">IAA70_01040</name>
</gene>
<dbReference type="Proteomes" id="UP000824258">
    <property type="component" value="Unassembled WGS sequence"/>
</dbReference>
<dbReference type="InterPro" id="IPR000801">
    <property type="entry name" value="Esterase-like"/>
</dbReference>
<evidence type="ECO:0000313" key="1">
    <source>
        <dbReference type="EMBL" id="HIR08967.1"/>
    </source>
</evidence>
<dbReference type="PANTHER" id="PTHR48098:SF1">
    <property type="entry name" value="DIACYLGLYCEROL ACYLTRANSFERASE_MYCOLYLTRANSFERASE AG85A"/>
    <property type="match status" value="1"/>
</dbReference>
<dbReference type="Pfam" id="PF00756">
    <property type="entry name" value="Esterase"/>
    <property type="match status" value="1"/>
</dbReference>
<dbReference type="InterPro" id="IPR050583">
    <property type="entry name" value="Mycobacterial_A85_antigen"/>
</dbReference>
<proteinExistence type="predicted"/>
<comment type="caution">
    <text evidence="1">The sequence shown here is derived from an EMBL/GenBank/DDBJ whole genome shotgun (WGS) entry which is preliminary data.</text>
</comment>
<dbReference type="EMBL" id="DVGD01000030">
    <property type="protein sequence ID" value="HIR08967.1"/>
    <property type="molecule type" value="Genomic_DNA"/>
</dbReference>
<sequence>MAILQVTAFSKCLMRNVPLTVVLPVDRMVASPRTEYPTLYLLHGIFGNTLDFLNGTRIGRWAMEQELCVVMPSGENSFYLNDPDQFALWSDFVGKELVELTRRMFPLSHRREDTFLGGVSMGGYGALYNGLQFRDTFSWILALSAPIRLEDLRDRATDNAFILTNRRYAQRCFGDLQTAPERDVNPLHLVERLWKEGAQLPQIYLACGDRDELLPGSKRLAALLERLEIPHIFEILPGAHEWDFWDEALLRALGLLPIGRRRKVKP</sequence>
<name>A0A9D1D6G8_9FIRM</name>
<dbReference type="InterPro" id="IPR029058">
    <property type="entry name" value="AB_hydrolase_fold"/>
</dbReference>
<protein>
    <submittedName>
        <fullName evidence="1">Acetylesterase</fullName>
    </submittedName>
</protein>